<dbReference type="GO" id="GO:0002184">
    <property type="term" value="P:cytoplasmic translational termination"/>
    <property type="evidence" value="ECO:0007669"/>
    <property type="project" value="TreeGrafter"/>
</dbReference>
<evidence type="ECO:0000256" key="6">
    <source>
        <dbReference type="HAMAP-Rule" id="MF_00040"/>
    </source>
</evidence>
<dbReference type="Gene3D" id="1.10.132.20">
    <property type="entry name" value="Ribosome-recycling factor"/>
    <property type="match status" value="1"/>
</dbReference>
<evidence type="ECO:0000256" key="1">
    <source>
        <dbReference type="ARBA" id="ARBA00004496"/>
    </source>
</evidence>
<dbReference type="PANTHER" id="PTHR20982:SF3">
    <property type="entry name" value="MITOCHONDRIAL RIBOSOME RECYCLING FACTOR PSEUDO 1"/>
    <property type="match status" value="1"/>
</dbReference>
<dbReference type="EMBL" id="CP002776">
    <property type="protein sequence ID" value="AEG31735.1"/>
    <property type="molecule type" value="Genomic_DNA"/>
</dbReference>
<dbReference type="FunFam" id="1.10.132.20:FF:000001">
    <property type="entry name" value="Ribosome-recycling factor"/>
    <property type="match status" value="1"/>
</dbReference>
<reference evidence="9 10" key="1">
    <citation type="submission" date="2011-05" db="EMBL/GenBank/DDBJ databases">
        <title>Complete sequence of Thioalkalimicrobium cyclicum ALM1.</title>
        <authorList>
            <consortium name="US DOE Joint Genome Institute"/>
            <person name="Lucas S."/>
            <person name="Han J."/>
            <person name="Lapidus A."/>
            <person name="Cheng J.-F."/>
            <person name="Goodwin L."/>
            <person name="Pitluck S."/>
            <person name="Peters L."/>
            <person name="Mikhailova N."/>
            <person name="Davenport K."/>
            <person name="Han C."/>
            <person name="Tapia R."/>
            <person name="Land M."/>
            <person name="Hauser L."/>
            <person name="Kyrpides N."/>
            <person name="Ivanova N."/>
            <person name="Pagani I."/>
            <person name="Kappler U."/>
            <person name="Woyke T."/>
        </authorList>
    </citation>
    <scope>NUCLEOTIDE SEQUENCE [LARGE SCALE GENOMIC DNA]</scope>
    <source>
        <strain evidence="10">DSM 14477 / JCM 11371 / ALM1</strain>
    </source>
</reference>
<comment type="similarity">
    <text evidence="2 6">Belongs to the RRF family.</text>
</comment>
<dbReference type="Pfam" id="PF01765">
    <property type="entry name" value="RRF"/>
    <property type="match status" value="1"/>
</dbReference>
<dbReference type="Gene3D" id="3.30.1360.40">
    <property type="match status" value="1"/>
</dbReference>
<proteinExistence type="inferred from homology"/>
<dbReference type="Proteomes" id="UP000009232">
    <property type="component" value="Chromosome"/>
</dbReference>
<dbReference type="HAMAP" id="MF_00040">
    <property type="entry name" value="RRF"/>
    <property type="match status" value="1"/>
</dbReference>
<dbReference type="GO" id="GO:0005829">
    <property type="term" value="C:cytosol"/>
    <property type="evidence" value="ECO:0007669"/>
    <property type="project" value="GOC"/>
</dbReference>
<organism evidence="9 10">
    <name type="scientific">Thiomicrospira cyclica (strain DSM 14477 / JCM 11371 / ALM1)</name>
    <name type="common">Thioalkalimicrobium cyclicum</name>
    <dbReference type="NCBI Taxonomy" id="717773"/>
    <lineage>
        <taxon>Bacteria</taxon>
        <taxon>Pseudomonadati</taxon>
        <taxon>Pseudomonadota</taxon>
        <taxon>Gammaproteobacteria</taxon>
        <taxon>Thiotrichales</taxon>
        <taxon>Piscirickettsiaceae</taxon>
        <taxon>Thiomicrospira</taxon>
    </lineage>
</organism>
<accession>F6DCZ9</accession>
<feature type="domain" description="Ribosome recycling factor" evidence="8">
    <location>
        <begin position="22"/>
        <end position="183"/>
    </location>
</feature>
<keyword evidence="10" id="KW-1185">Reference proteome</keyword>
<sequence length="185" mass="20948">MLSEIRDDADLRMQKSVDTLVANFAKIRTGRAHPSILDSVKVDYYGSEVPISQVANINIEDSRTLAVQPWEQPMLQKIEKAIMMSDLGINPVTTGNMMRIPMPMLTEERRKEFAKLARSEAENAKVAIRNIRRDANGDVKNLLKDKEITEDEARRSDDDIQKLTDKHVAQIDSLLSDKEASLLEI</sequence>
<dbReference type="FunFam" id="3.30.1360.40:FF:000001">
    <property type="entry name" value="Ribosome-recycling factor"/>
    <property type="match status" value="1"/>
</dbReference>
<dbReference type="InterPro" id="IPR036191">
    <property type="entry name" value="RRF_sf"/>
</dbReference>
<dbReference type="GO" id="GO:0043023">
    <property type="term" value="F:ribosomal large subunit binding"/>
    <property type="evidence" value="ECO:0007669"/>
    <property type="project" value="TreeGrafter"/>
</dbReference>
<evidence type="ECO:0000313" key="10">
    <source>
        <dbReference type="Proteomes" id="UP000009232"/>
    </source>
</evidence>
<dbReference type="AlphaFoldDB" id="F6DCZ9"/>
<evidence type="ECO:0000313" key="9">
    <source>
        <dbReference type="EMBL" id="AEG31735.1"/>
    </source>
</evidence>
<evidence type="ECO:0000259" key="8">
    <source>
        <dbReference type="Pfam" id="PF01765"/>
    </source>
</evidence>
<comment type="subcellular location">
    <subcellularLocation>
        <location evidence="1 6">Cytoplasm</location>
    </subcellularLocation>
</comment>
<name>F6DCZ9_THICA</name>
<dbReference type="RefSeq" id="WP_013835512.1">
    <property type="nucleotide sequence ID" value="NC_015581.1"/>
</dbReference>
<dbReference type="HOGENOM" id="CLU_073981_2_1_6"/>
<dbReference type="NCBIfam" id="TIGR00496">
    <property type="entry name" value="frr"/>
    <property type="match status" value="1"/>
</dbReference>
<keyword evidence="4 6" id="KW-0648">Protein biosynthesis</keyword>
<dbReference type="STRING" id="717773.Thicy_0968"/>
<dbReference type="InterPro" id="IPR023584">
    <property type="entry name" value="Ribosome_recyc_fac_dom"/>
</dbReference>
<evidence type="ECO:0000256" key="7">
    <source>
        <dbReference type="SAM" id="Coils"/>
    </source>
</evidence>
<dbReference type="eggNOG" id="COG0233">
    <property type="taxonomic scope" value="Bacteria"/>
</dbReference>
<evidence type="ECO:0000256" key="4">
    <source>
        <dbReference type="ARBA" id="ARBA00022917"/>
    </source>
</evidence>
<gene>
    <name evidence="6" type="primary">frr</name>
    <name evidence="9" type="ordered locus">Thicy_0968</name>
</gene>
<dbReference type="InterPro" id="IPR002661">
    <property type="entry name" value="Ribosome_recyc_fac"/>
</dbReference>
<dbReference type="CDD" id="cd00520">
    <property type="entry name" value="RRF"/>
    <property type="match status" value="1"/>
</dbReference>
<protein>
    <recommendedName>
        <fullName evidence="6">Ribosome-recycling factor</fullName>
        <shortName evidence="6">RRF</shortName>
    </recommendedName>
    <alternativeName>
        <fullName evidence="6">Ribosome-releasing factor</fullName>
    </alternativeName>
</protein>
<dbReference type="KEGG" id="tcy:Thicy_0968"/>
<comment type="function">
    <text evidence="5 6">Responsible for the release of ribosomes from messenger RNA at the termination of protein biosynthesis. May increase the efficiency of translation by recycling ribosomes from one round of translation to another.</text>
</comment>
<evidence type="ECO:0000256" key="2">
    <source>
        <dbReference type="ARBA" id="ARBA00005912"/>
    </source>
</evidence>
<evidence type="ECO:0000256" key="5">
    <source>
        <dbReference type="ARBA" id="ARBA00025050"/>
    </source>
</evidence>
<keyword evidence="3 6" id="KW-0963">Cytoplasm</keyword>
<keyword evidence="7" id="KW-0175">Coiled coil</keyword>
<dbReference type="PANTHER" id="PTHR20982">
    <property type="entry name" value="RIBOSOME RECYCLING FACTOR"/>
    <property type="match status" value="1"/>
</dbReference>
<evidence type="ECO:0000256" key="3">
    <source>
        <dbReference type="ARBA" id="ARBA00022490"/>
    </source>
</evidence>
<feature type="coiled-coil region" evidence="7">
    <location>
        <begin position="114"/>
        <end position="166"/>
    </location>
</feature>
<dbReference type="OrthoDB" id="9804006at2"/>
<dbReference type="SUPFAM" id="SSF55194">
    <property type="entry name" value="Ribosome recycling factor, RRF"/>
    <property type="match status" value="1"/>
</dbReference>